<organism evidence="2 3">
    <name type="scientific">Pilimelia anulata</name>
    <dbReference type="NCBI Taxonomy" id="53371"/>
    <lineage>
        <taxon>Bacteria</taxon>
        <taxon>Bacillati</taxon>
        <taxon>Actinomycetota</taxon>
        <taxon>Actinomycetes</taxon>
        <taxon>Micromonosporales</taxon>
        <taxon>Micromonosporaceae</taxon>
        <taxon>Pilimelia</taxon>
    </lineage>
</organism>
<dbReference type="EMBL" id="BMQB01000006">
    <property type="protein sequence ID" value="GGJ97292.1"/>
    <property type="molecule type" value="Genomic_DNA"/>
</dbReference>
<sequence>MKITKRSAVVASAAAATLAIVGGVAFAAWYEEGTGTASTTAAELQPIVVEGAVISTPALKPGATRDFVLTLNNPNADALTIAGIALNPSVSATPSACNAGDVSLNTSAPLSRTDLPGNQTVTVTMTGAVSMVAPATADNDCQGATFSIPVKVTANLA</sequence>
<accession>A0A8J3B5N4</accession>
<name>A0A8J3B5N4_9ACTN</name>
<evidence type="ECO:0000256" key="1">
    <source>
        <dbReference type="SAM" id="SignalP"/>
    </source>
</evidence>
<dbReference type="RefSeq" id="WP_189170696.1">
    <property type="nucleotide sequence ID" value="NZ_BMQB01000006.1"/>
</dbReference>
<proteinExistence type="predicted"/>
<gene>
    <name evidence="2" type="ORF">GCM10010123_29130</name>
</gene>
<dbReference type="Proteomes" id="UP000649739">
    <property type="component" value="Unassembled WGS sequence"/>
</dbReference>
<evidence type="ECO:0000313" key="2">
    <source>
        <dbReference type="EMBL" id="GGJ97292.1"/>
    </source>
</evidence>
<keyword evidence="1" id="KW-0732">Signal</keyword>
<reference evidence="2" key="2">
    <citation type="submission" date="2020-09" db="EMBL/GenBank/DDBJ databases">
        <authorList>
            <person name="Sun Q."/>
            <person name="Ohkuma M."/>
        </authorList>
    </citation>
    <scope>NUCLEOTIDE SEQUENCE</scope>
    <source>
        <strain evidence="2">JCM 3090</strain>
    </source>
</reference>
<keyword evidence="3" id="KW-1185">Reference proteome</keyword>
<evidence type="ECO:0008006" key="4">
    <source>
        <dbReference type="Google" id="ProtNLM"/>
    </source>
</evidence>
<dbReference type="AlphaFoldDB" id="A0A8J3B5N4"/>
<protein>
    <recommendedName>
        <fullName evidence="4">Ribosomally synthesized peptide with SipW-like signal peptide</fullName>
    </recommendedName>
</protein>
<evidence type="ECO:0000313" key="3">
    <source>
        <dbReference type="Proteomes" id="UP000649739"/>
    </source>
</evidence>
<comment type="caution">
    <text evidence="2">The sequence shown here is derived from an EMBL/GenBank/DDBJ whole genome shotgun (WGS) entry which is preliminary data.</text>
</comment>
<feature type="signal peptide" evidence="1">
    <location>
        <begin position="1"/>
        <end position="27"/>
    </location>
</feature>
<feature type="chain" id="PRO_5035274062" description="Ribosomally synthesized peptide with SipW-like signal peptide" evidence="1">
    <location>
        <begin position="28"/>
        <end position="157"/>
    </location>
</feature>
<reference evidence="2" key="1">
    <citation type="journal article" date="2014" name="Int. J. Syst. Evol. Microbiol.">
        <title>Complete genome sequence of Corynebacterium casei LMG S-19264T (=DSM 44701T), isolated from a smear-ripened cheese.</title>
        <authorList>
            <consortium name="US DOE Joint Genome Institute (JGI-PGF)"/>
            <person name="Walter F."/>
            <person name="Albersmeier A."/>
            <person name="Kalinowski J."/>
            <person name="Ruckert C."/>
        </authorList>
    </citation>
    <scope>NUCLEOTIDE SEQUENCE</scope>
    <source>
        <strain evidence="2">JCM 3090</strain>
    </source>
</reference>